<evidence type="ECO:0000313" key="2">
    <source>
        <dbReference type="Proteomes" id="UP001165590"/>
    </source>
</evidence>
<accession>A0ABT3V725</accession>
<comment type="caution">
    <text evidence="1">The sequence shown here is derived from an EMBL/GenBank/DDBJ whole genome shotgun (WGS) entry which is preliminary data.</text>
</comment>
<dbReference type="EMBL" id="JAIFZO010000002">
    <property type="protein sequence ID" value="MCX4234450.1"/>
    <property type="molecule type" value="Genomic_DNA"/>
</dbReference>
<dbReference type="RefSeq" id="WP_267027265.1">
    <property type="nucleotide sequence ID" value="NZ_JAIFZO010000002.1"/>
</dbReference>
<protein>
    <submittedName>
        <fullName evidence="1">Uncharacterized protein</fullName>
    </submittedName>
</protein>
<evidence type="ECO:0000313" key="1">
    <source>
        <dbReference type="EMBL" id="MCX4234450.1"/>
    </source>
</evidence>
<organism evidence="1 2">
    <name type="scientific">Streptomyces ortus</name>
    <dbReference type="NCBI Taxonomy" id="2867268"/>
    <lineage>
        <taxon>Bacteria</taxon>
        <taxon>Bacillati</taxon>
        <taxon>Actinomycetota</taxon>
        <taxon>Actinomycetes</taxon>
        <taxon>Kitasatosporales</taxon>
        <taxon>Streptomycetaceae</taxon>
        <taxon>Streptomyces</taxon>
    </lineage>
</organism>
<gene>
    <name evidence="1" type="ORF">K3769_16970</name>
</gene>
<sequence>MSRAIAVITVSATKRLQMLGPATRQAVEELRQELEDNPKLGIRRGPVQGNGETFVYRTRLEPREDVPALTVVYVYAPQPHPPAVAIITVTQDDERKGLQP</sequence>
<name>A0ABT3V725_9ACTN</name>
<dbReference type="Proteomes" id="UP001165590">
    <property type="component" value="Unassembled WGS sequence"/>
</dbReference>
<proteinExistence type="predicted"/>
<reference evidence="1" key="1">
    <citation type="journal article" date="2022" name="bioRxiv">
        <title>Discovery and biosynthetic assessment of Streptomyces ortus sp nov. isolated from a deep-sea sponge.</title>
        <authorList>
            <person name="Williams S.E."/>
        </authorList>
    </citation>
    <scope>NUCLEOTIDE SEQUENCE</scope>
    <source>
        <strain evidence="1">A15ISP2-DRY2</strain>
    </source>
</reference>
<keyword evidence="2" id="KW-1185">Reference proteome</keyword>